<dbReference type="PATRIC" id="fig|1116472.3.peg.3593"/>
<dbReference type="GO" id="GO:0008696">
    <property type="term" value="F:4-amino-4-deoxychorismate lyase activity"/>
    <property type="evidence" value="ECO:0007669"/>
    <property type="project" value="UniProtKB-UniRule"/>
</dbReference>
<evidence type="ECO:0000256" key="10">
    <source>
        <dbReference type="ARBA" id="ARBA00054027"/>
    </source>
</evidence>
<dbReference type="FunFam" id="3.20.10.10:FF:000002">
    <property type="entry name" value="D-alanine aminotransferase"/>
    <property type="match status" value="1"/>
</dbReference>
<dbReference type="Gene3D" id="3.20.10.10">
    <property type="entry name" value="D-amino Acid Aminotransferase, subunit A, domain 2"/>
    <property type="match status" value="1"/>
</dbReference>
<protein>
    <recommendedName>
        <fullName evidence="11 12">Aminodeoxychorismate lyase</fullName>
        <ecNumber evidence="8 12">4.1.3.38</ecNumber>
    </recommendedName>
</protein>
<comment type="cofactor">
    <cofactor evidence="1">
        <name>pyridoxal 5'-phosphate</name>
        <dbReference type="ChEBI" id="CHEBI:597326"/>
    </cofactor>
</comment>
<comment type="subunit">
    <text evidence="3">Homodimer.</text>
</comment>
<evidence type="ECO:0000256" key="12">
    <source>
        <dbReference type="NCBIfam" id="TIGR03461"/>
    </source>
</evidence>
<dbReference type="EC" id="4.1.3.38" evidence="8 12"/>
<reference evidence="13 14" key="1">
    <citation type="journal article" date="2013" name="Genome Announc.">
        <title>Draft Genome Sequence of the Methanotrophic Gammaproteobacterium Methyloglobulus morosus DSM 22980 Strain KoM1.</title>
        <authorList>
            <person name="Poehlein A."/>
            <person name="Deutzmann J.S."/>
            <person name="Daniel R."/>
            <person name="Simeonova D.D."/>
        </authorList>
    </citation>
    <scope>NUCLEOTIDE SEQUENCE [LARGE SCALE GENOMIC DNA]</scope>
    <source>
        <strain evidence="13 14">KoM1</strain>
    </source>
</reference>
<dbReference type="Pfam" id="PF01063">
    <property type="entry name" value="Aminotran_4"/>
    <property type="match status" value="1"/>
</dbReference>
<gene>
    <name evidence="13" type="primary">pabC</name>
    <name evidence="13" type="ORF">MGMO_146c00160</name>
</gene>
<keyword evidence="5" id="KW-0289">Folate biosynthesis</keyword>
<dbReference type="GO" id="GO:0005829">
    <property type="term" value="C:cytosol"/>
    <property type="evidence" value="ECO:0007669"/>
    <property type="project" value="TreeGrafter"/>
</dbReference>
<dbReference type="GO" id="GO:0008153">
    <property type="term" value="P:4-aminobenzoate biosynthetic process"/>
    <property type="evidence" value="ECO:0007669"/>
    <property type="project" value="UniProtKB-UniRule"/>
</dbReference>
<comment type="function">
    <text evidence="10">Involved in the biosynthesis of p-aminobenzoate (PABA), a precursor of tetrahydrofolate. Converts 4-amino-4-deoxychorismate into 4-aminobenzoate (PABA) and pyruvate.</text>
</comment>
<dbReference type="CDD" id="cd01559">
    <property type="entry name" value="ADCL_like"/>
    <property type="match status" value="1"/>
</dbReference>
<dbReference type="NCBIfam" id="TIGR03461">
    <property type="entry name" value="pabC_Proteo"/>
    <property type="match status" value="1"/>
</dbReference>
<dbReference type="InterPro" id="IPR036038">
    <property type="entry name" value="Aminotransferase-like"/>
</dbReference>
<dbReference type="InterPro" id="IPR017824">
    <property type="entry name" value="Aminodeoxychorismate_lyase_IV"/>
</dbReference>
<comment type="pathway">
    <text evidence="7">Cofactor biosynthesis; tetrahydrofolate biosynthesis; 4-aminobenzoate from chorismate: step 2/2.</text>
</comment>
<accession>V5BQM8</accession>
<keyword evidence="14" id="KW-1185">Reference proteome</keyword>
<evidence type="ECO:0000256" key="3">
    <source>
        <dbReference type="ARBA" id="ARBA00011738"/>
    </source>
</evidence>
<keyword evidence="4" id="KW-0663">Pyridoxal phosphate</keyword>
<comment type="caution">
    <text evidence="13">The sequence shown here is derived from an EMBL/GenBank/DDBJ whole genome shotgun (WGS) entry which is preliminary data.</text>
</comment>
<dbReference type="eggNOG" id="COG0115">
    <property type="taxonomic scope" value="Bacteria"/>
</dbReference>
<dbReference type="GO" id="GO:0030170">
    <property type="term" value="F:pyridoxal phosphate binding"/>
    <property type="evidence" value="ECO:0007669"/>
    <property type="project" value="InterPro"/>
</dbReference>
<sequence length="273" mass="30382">MILINGIASDCISVNDRGFQYGDGLFETIEVIDGQPIFLQQHLLRLSKGCSKLIIPSPDINQLADEIRAVCKQAKLAVLKIIVTRGSGGRGYRQPEAIQPTCVLSLHPFPDYPKTYAEQGINARFCDTRLGLNPALAGIKHLNRLEQIMARAEWDDPDIQEGIMRDINGHVIEGTMTNLFYVKEDITYTATLKLSGVTGVLRGIVMQLLREQNCPLIEQDYSKEELLAADEIFVCNAIIGIWPVKQIGDANFAIGKLTGQLQAWLAKLKRQTY</sequence>
<dbReference type="InterPro" id="IPR050571">
    <property type="entry name" value="Class-IV_PLP-Dep_Aminotrnsfr"/>
</dbReference>
<dbReference type="SUPFAM" id="SSF56752">
    <property type="entry name" value="D-aminoacid aminotransferase-like PLP-dependent enzymes"/>
    <property type="match status" value="1"/>
</dbReference>
<evidence type="ECO:0000256" key="1">
    <source>
        <dbReference type="ARBA" id="ARBA00001933"/>
    </source>
</evidence>
<dbReference type="PANTHER" id="PTHR42743">
    <property type="entry name" value="AMINO-ACID AMINOTRANSFERASE"/>
    <property type="match status" value="1"/>
</dbReference>
<proteinExistence type="inferred from homology"/>
<dbReference type="PANTHER" id="PTHR42743:SF2">
    <property type="entry name" value="AMINODEOXYCHORISMATE LYASE"/>
    <property type="match status" value="1"/>
</dbReference>
<dbReference type="RefSeq" id="WP_023496214.1">
    <property type="nucleotide sequence ID" value="NZ_AYLO01000135.1"/>
</dbReference>
<dbReference type="InterPro" id="IPR043132">
    <property type="entry name" value="BCAT-like_C"/>
</dbReference>
<evidence type="ECO:0000256" key="11">
    <source>
        <dbReference type="ARBA" id="ARBA00069174"/>
    </source>
</evidence>
<dbReference type="Gene3D" id="3.30.470.10">
    <property type="match status" value="1"/>
</dbReference>
<comment type="catalytic activity">
    <reaction evidence="9">
        <text>4-amino-4-deoxychorismate = 4-aminobenzoate + pyruvate + H(+)</text>
        <dbReference type="Rhea" id="RHEA:16201"/>
        <dbReference type="ChEBI" id="CHEBI:15361"/>
        <dbReference type="ChEBI" id="CHEBI:15378"/>
        <dbReference type="ChEBI" id="CHEBI:17836"/>
        <dbReference type="ChEBI" id="CHEBI:58406"/>
        <dbReference type="EC" id="4.1.3.38"/>
    </reaction>
</comment>
<dbReference type="InterPro" id="IPR043131">
    <property type="entry name" value="BCAT-like_N"/>
</dbReference>
<comment type="similarity">
    <text evidence="2">Belongs to the class-IV pyridoxal-phosphate-dependent aminotransferase family.</text>
</comment>
<dbReference type="STRING" id="1116472.MGMO_146c00160"/>
<dbReference type="OrthoDB" id="9805628at2"/>
<evidence type="ECO:0000256" key="8">
    <source>
        <dbReference type="ARBA" id="ARBA00035676"/>
    </source>
</evidence>
<evidence type="ECO:0000256" key="2">
    <source>
        <dbReference type="ARBA" id="ARBA00009320"/>
    </source>
</evidence>
<dbReference type="GO" id="GO:0046656">
    <property type="term" value="P:folic acid biosynthetic process"/>
    <property type="evidence" value="ECO:0007669"/>
    <property type="project" value="UniProtKB-KW"/>
</dbReference>
<evidence type="ECO:0000256" key="9">
    <source>
        <dbReference type="ARBA" id="ARBA00049529"/>
    </source>
</evidence>
<name>V5BQM8_9GAMM</name>
<dbReference type="EMBL" id="AYLO01000135">
    <property type="protein sequence ID" value="ESS68477.1"/>
    <property type="molecule type" value="Genomic_DNA"/>
</dbReference>
<dbReference type="AlphaFoldDB" id="V5BQM8"/>
<evidence type="ECO:0000256" key="7">
    <source>
        <dbReference type="ARBA" id="ARBA00035633"/>
    </source>
</evidence>
<organism evidence="13 14">
    <name type="scientific">Methyloglobulus morosus KoM1</name>
    <dbReference type="NCBI Taxonomy" id="1116472"/>
    <lineage>
        <taxon>Bacteria</taxon>
        <taxon>Pseudomonadati</taxon>
        <taxon>Pseudomonadota</taxon>
        <taxon>Gammaproteobacteria</taxon>
        <taxon>Methylococcales</taxon>
        <taxon>Methylococcaceae</taxon>
        <taxon>Methyloglobulus</taxon>
    </lineage>
</organism>
<dbReference type="NCBIfam" id="NF004761">
    <property type="entry name" value="PRK06092.1"/>
    <property type="match status" value="1"/>
</dbReference>
<evidence type="ECO:0000256" key="4">
    <source>
        <dbReference type="ARBA" id="ARBA00022898"/>
    </source>
</evidence>
<evidence type="ECO:0000313" key="13">
    <source>
        <dbReference type="EMBL" id="ESS68477.1"/>
    </source>
</evidence>
<evidence type="ECO:0000256" key="6">
    <source>
        <dbReference type="ARBA" id="ARBA00023239"/>
    </source>
</evidence>
<evidence type="ECO:0000313" key="14">
    <source>
        <dbReference type="Proteomes" id="UP000017842"/>
    </source>
</evidence>
<dbReference type="Proteomes" id="UP000017842">
    <property type="component" value="Unassembled WGS sequence"/>
</dbReference>
<evidence type="ECO:0000256" key="5">
    <source>
        <dbReference type="ARBA" id="ARBA00022909"/>
    </source>
</evidence>
<dbReference type="InterPro" id="IPR001544">
    <property type="entry name" value="Aminotrans_IV"/>
</dbReference>
<keyword evidence="6 13" id="KW-0456">Lyase</keyword>